<dbReference type="RefSeq" id="WP_045969318.1">
    <property type="nucleotide sequence ID" value="NZ_FO704550.1"/>
</dbReference>
<organism evidence="2 4">
    <name type="scientific">Xenorhabdus doucetiae</name>
    <dbReference type="NCBI Taxonomy" id="351671"/>
    <lineage>
        <taxon>Bacteria</taxon>
        <taxon>Pseudomonadati</taxon>
        <taxon>Pseudomonadota</taxon>
        <taxon>Gammaproteobacteria</taxon>
        <taxon>Enterobacterales</taxon>
        <taxon>Morganellaceae</taxon>
        <taxon>Xenorhabdus</taxon>
    </lineage>
</organism>
<dbReference type="EMBL" id="FO704550">
    <property type="protein sequence ID" value="CDG16819.1"/>
    <property type="molecule type" value="Genomic_DNA"/>
</dbReference>
<sequence length="79" mass="8436">MGNCPLIGVDRGTDGEYGGHDEPERGAGQMVSQQVRAGDDAKNPAQRLIIQWGDGIKNTLNIAPFIPFSYPVQGILVLA</sequence>
<dbReference type="Proteomes" id="UP000032721">
    <property type="component" value="Chromosome"/>
</dbReference>
<evidence type="ECO:0000256" key="1">
    <source>
        <dbReference type="SAM" id="MobiDB-lite"/>
    </source>
</evidence>
<accession>A0A068QPW5</accession>
<evidence type="ECO:0000313" key="5">
    <source>
        <dbReference type="Proteomes" id="UP000324170"/>
    </source>
</evidence>
<protein>
    <submittedName>
        <fullName evidence="2">Uncharacterized protein</fullName>
    </submittedName>
</protein>
<reference evidence="3 5" key="2">
    <citation type="submission" date="2019-07" db="EMBL/GenBank/DDBJ databases">
        <title>Genomic Encyclopedia of Type Strains, Phase I: the one thousand microbial genomes (KMG-I) project.</title>
        <authorList>
            <person name="Kyrpides N."/>
        </authorList>
    </citation>
    <scope>NUCLEOTIDE SEQUENCE [LARGE SCALE GENOMIC DNA]</scope>
    <source>
        <strain evidence="3 5">DSM 17909</strain>
    </source>
</reference>
<dbReference type="EMBL" id="VNHN01000003">
    <property type="protein sequence ID" value="TYP16524.1"/>
    <property type="molecule type" value="Genomic_DNA"/>
</dbReference>
<dbReference type="STRING" id="351671.XDD1_1116"/>
<keyword evidence="5" id="KW-1185">Reference proteome</keyword>
<feature type="region of interest" description="Disordered" evidence="1">
    <location>
        <begin position="1"/>
        <end position="29"/>
    </location>
</feature>
<evidence type="ECO:0000313" key="3">
    <source>
        <dbReference type="EMBL" id="TYP16524.1"/>
    </source>
</evidence>
<dbReference type="Proteomes" id="UP000324170">
    <property type="component" value="Unassembled WGS sequence"/>
</dbReference>
<reference evidence="2 4" key="1">
    <citation type="submission" date="2013-07" db="EMBL/GenBank/DDBJ databases">
        <authorList>
            <person name="Genoscope - CEA"/>
        </authorList>
    </citation>
    <scope>NUCLEOTIDE SEQUENCE [LARGE SCALE GENOMIC DNA]</scope>
    <source>
        <strain evidence="2">FRM16</strain>
        <strain evidence="4">FRM16 / DSM 17909</strain>
    </source>
</reference>
<evidence type="ECO:0000313" key="4">
    <source>
        <dbReference type="Proteomes" id="UP000032721"/>
    </source>
</evidence>
<dbReference type="AlphaFoldDB" id="A0A068QPW5"/>
<name>A0A068QPW5_9GAMM</name>
<evidence type="ECO:0000313" key="2">
    <source>
        <dbReference type="EMBL" id="CDG16819.1"/>
    </source>
</evidence>
<feature type="compositionally biased region" description="Basic and acidic residues" evidence="1">
    <location>
        <begin position="11"/>
        <end position="25"/>
    </location>
</feature>
<dbReference type="HOGENOM" id="CLU_2605245_0_0_6"/>
<proteinExistence type="predicted"/>
<gene>
    <name evidence="3" type="ORF">LY16_00382</name>
    <name evidence="2" type="ORF">XDD1_1116</name>
</gene>
<dbReference type="KEGG" id="xdo:XDD1_1116"/>